<evidence type="ECO:0000313" key="4">
    <source>
        <dbReference type="Proteomes" id="UP001595916"/>
    </source>
</evidence>
<protein>
    <submittedName>
        <fullName evidence="3">Glycosyltransferase family 4 protein</fullName>
        <ecNumber evidence="3">2.4.-.-</ecNumber>
    </submittedName>
</protein>
<dbReference type="Pfam" id="PF13439">
    <property type="entry name" value="Glyco_transf_4"/>
    <property type="match status" value="1"/>
</dbReference>
<dbReference type="SUPFAM" id="SSF53756">
    <property type="entry name" value="UDP-Glycosyltransferase/glycogen phosphorylase"/>
    <property type="match status" value="1"/>
</dbReference>
<comment type="caution">
    <text evidence="3">The sequence shown here is derived from an EMBL/GenBank/DDBJ whole genome shotgun (WGS) entry which is preliminary data.</text>
</comment>
<evidence type="ECO:0000259" key="2">
    <source>
        <dbReference type="Pfam" id="PF13439"/>
    </source>
</evidence>
<sequence length="391" mass="45025">MEQTSTVLIVHNYYQIPGGEDTVVANEKEMLERYGHTVILYTRNNLELKEFGKKQKLLLPFTTIYNLRTYREIKTLIREKKIDLVHVHNTLNLISPSVYYAALSMGVPVVQTVHNFRLLCPNALFYRDEHVCEDCISKGLVCAVKHNCYRGNKLQTLAYVLTMKIHRILKTYAKIDYICLTEFNRQKLLNLKQIKKDRIFVKPNFVKSIREFVPKEERAEYLIFAGRLDKLKGVDLLLKAWKKMDRSAPELLICGVGPMEEWCRDFIEENNIPARMLGFVSNIEVRNLIAYSKALIFPTQCYEGFPMSIVEAFSVGTPVISSDIGNAGNVVVEGVSGYKFQKDSADSLIAAVDKLKKMPTLYDSTFKTYRDKYTEPINYTTLMSIYRSVSK</sequence>
<dbReference type="EC" id="2.4.-.-" evidence="3"/>
<reference evidence="4" key="1">
    <citation type="journal article" date="2019" name="Int. J. Syst. Evol. Microbiol.">
        <title>The Global Catalogue of Microorganisms (GCM) 10K type strain sequencing project: providing services to taxonomists for standard genome sequencing and annotation.</title>
        <authorList>
            <consortium name="The Broad Institute Genomics Platform"/>
            <consortium name="The Broad Institute Genome Sequencing Center for Infectious Disease"/>
            <person name="Wu L."/>
            <person name="Ma J."/>
        </authorList>
    </citation>
    <scope>NUCLEOTIDE SEQUENCE [LARGE SCALE GENOMIC DNA]</scope>
    <source>
        <strain evidence="4">CCUG 46385</strain>
    </source>
</reference>
<dbReference type="GO" id="GO:0016757">
    <property type="term" value="F:glycosyltransferase activity"/>
    <property type="evidence" value="ECO:0007669"/>
    <property type="project" value="UniProtKB-KW"/>
</dbReference>
<dbReference type="InterPro" id="IPR050194">
    <property type="entry name" value="Glycosyltransferase_grp1"/>
</dbReference>
<proteinExistence type="predicted"/>
<accession>A0ABV9QNL8</accession>
<dbReference type="InterPro" id="IPR028098">
    <property type="entry name" value="Glyco_trans_4-like_N"/>
</dbReference>
<dbReference type="PANTHER" id="PTHR45947:SF13">
    <property type="entry name" value="TRANSFERASE"/>
    <property type="match status" value="1"/>
</dbReference>
<keyword evidence="3" id="KW-0808">Transferase</keyword>
<dbReference type="InterPro" id="IPR001296">
    <property type="entry name" value="Glyco_trans_1"/>
</dbReference>
<name>A0ABV9QNL8_9FIRM</name>
<feature type="domain" description="Glycosyltransferase subfamily 4-like N-terminal" evidence="2">
    <location>
        <begin position="18"/>
        <end position="206"/>
    </location>
</feature>
<dbReference type="Gene3D" id="3.40.50.2000">
    <property type="entry name" value="Glycogen Phosphorylase B"/>
    <property type="match status" value="2"/>
</dbReference>
<dbReference type="EMBL" id="JBHSHL010000051">
    <property type="protein sequence ID" value="MFC4805533.1"/>
    <property type="molecule type" value="Genomic_DNA"/>
</dbReference>
<dbReference type="PANTHER" id="PTHR45947">
    <property type="entry name" value="SULFOQUINOVOSYL TRANSFERASE SQD2"/>
    <property type="match status" value="1"/>
</dbReference>
<dbReference type="CDD" id="cd03801">
    <property type="entry name" value="GT4_PimA-like"/>
    <property type="match status" value="1"/>
</dbReference>
<dbReference type="RefSeq" id="WP_379789101.1">
    <property type="nucleotide sequence ID" value="NZ_JBHSHL010000051.1"/>
</dbReference>
<gene>
    <name evidence="3" type="ORF">ACFO4R_10670</name>
</gene>
<organism evidence="3 4">
    <name type="scientific">Filifactor villosus</name>
    <dbReference type="NCBI Taxonomy" id="29374"/>
    <lineage>
        <taxon>Bacteria</taxon>
        <taxon>Bacillati</taxon>
        <taxon>Bacillota</taxon>
        <taxon>Clostridia</taxon>
        <taxon>Peptostreptococcales</taxon>
        <taxon>Filifactoraceae</taxon>
        <taxon>Filifactor</taxon>
    </lineage>
</organism>
<evidence type="ECO:0000259" key="1">
    <source>
        <dbReference type="Pfam" id="PF00534"/>
    </source>
</evidence>
<keyword evidence="4" id="KW-1185">Reference proteome</keyword>
<feature type="domain" description="Glycosyl transferase family 1" evidence="1">
    <location>
        <begin position="208"/>
        <end position="362"/>
    </location>
</feature>
<dbReference type="Proteomes" id="UP001595916">
    <property type="component" value="Unassembled WGS sequence"/>
</dbReference>
<dbReference type="Pfam" id="PF00534">
    <property type="entry name" value="Glycos_transf_1"/>
    <property type="match status" value="1"/>
</dbReference>
<keyword evidence="3" id="KW-0328">Glycosyltransferase</keyword>
<evidence type="ECO:0000313" key="3">
    <source>
        <dbReference type="EMBL" id="MFC4805533.1"/>
    </source>
</evidence>